<dbReference type="Pfam" id="PF00072">
    <property type="entry name" value="Response_reg"/>
    <property type="match status" value="1"/>
</dbReference>
<dbReference type="InterPro" id="IPR039420">
    <property type="entry name" value="WalR-like"/>
</dbReference>
<dbReference type="InterPro" id="IPR058245">
    <property type="entry name" value="NreC/VraR/RcsB-like_REC"/>
</dbReference>
<dbReference type="SUPFAM" id="SSF52172">
    <property type="entry name" value="CheY-like"/>
    <property type="match status" value="1"/>
</dbReference>
<dbReference type="PROSITE" id="PS00622">
    <property type="entry name" value="HTH_LUXR_1"/>
    <property type="match status" value="1"/>
</dbReference>
<dbReference type="SUPFAM" id="SSF46894">
    <property type="entry name" value="C-terminal effector domain of the bipartite response regulators"/>
    <property type="match status" value="1"/>
</dbReference>
<feature type="domain" description="Response regulatory" evidence="8">
    <location>
        <begin position="26"/>
        <end position="142"/>
    </location>
</feature>
<keyword evidence="3" id="KW-0238">DNA-binding</keyword>
<protein>
    <submittedName>
        <fullName evidence="9">Response regulator</fullName>
    </submittedName>
</protein>
<proteinExistence type="predicted"/>
<dbReference type="Proteomes" id="UP001595693">
    <property type="component" value="Unassembled WGS sequence"/>
</dbReference>
<dbReference type="PRINTS" id="PR00038">
    <property type="entry name" value="HTHLUXR"/>
</dbReference>
<evidence type="ECO:0000256" key="6">
    <source>
        <dbReference type="SAM" id="MobiDB-lite"/>
    </source>
</evidence>
<evidence type="ECO:0000313" key="10">
    <source>
        <dbReference type="Proteomes" id="UP001595693"/>
    </source>
</evidence>
<evidence type="ECO:0000256" key="4">
    <source>
        <dbReference type="ARBA" id="ARBA00023163"/>
    </source>
</evidence>
<evidence type="ECO:0000256" key="2">
    <source>
        <dbReference type="ARBA" id="ARBA00023015"/>
    </source>
</evidence>
<dbReference type="InterPro" id="IPR011006">
    <property type="entry name" value="CheY-like_superfamily"/>
</dbReference>
<dbReference type="InterPro" id="IPR016032">
    <property type="entry name" value="Sig_transdc_resp-reg_C-effctor"/>
</dbReference>
<feature type="modified residue" description="4-aspartylphosphate" evidence="5">
    <location>
        <position position="77"/>
    </location>
</feature>
<keyword evidence="2" id="KW-0805">Transcription regulation</keyword>
<keyword evidence="1 5" id="KW-0597">Phosphoprotein</keyword>
<dbReference type="RefSeq" id="WP_238385606.1">
    <property type="nucleotide sequence ID" value="NZ_JAMXAX010000085.1"/>
</dbReference>
<dbReference type="PANTHER" id="PTHR43214:SF41">
    <property type="entry name" value="NITRATE_NITRITE RESPONSE REGULATOR PROTEIN NARP"/>
    <property type="match status" value="1"/>
</dbReference>
<feature type="compositionally biased region" description="Low complexity" evidence="6">
    <location>
        <begin position="176"/>
        <end position="187"/>
    </location>
</feature>
<dbReference type="PANTHER" id="PTHR43214">
    <property type="entry name" value="TWO-COMPONENT RESPONSE REGULATOR"/>
    <property type="match status" value="1"/>
</dbReference>
<dbReference type="InterPro" id="IPR001789">
    <property type="entry name" value="Sig_transdc_resp-reg_receiver"/>
</dbReference>
<feature type="domain" description="HTH luxR-type" evidence="7">
    <location>
        <begin position="190"/>
        <end position="255"/>
    </location>
</feature>
<sequence length="256" mass="26514">MTITTAIPLAPPAGVGHQPSAEPPVTLLVVDDHTLFRRGLIALLGQDAGLLVVGEAGDAAEALRLAPQLLPQVILLDNHLPGVMGVDAIRGLREVSPASRVLMLTVSEDGQDLVAALRNGAQGYLLKTIDGDLLAQAIRRAARGEPVVSPELMGKLVAAFQSQGVAEAAALIAPAGPAGAGASTQPPEAANNGAAPLSPREEDVLREIARGASNKEIARALDIAETTVKIHVQHILRKLGLSSRVQAAVYASDRQR</sequence>
<dbReference type="PROSITE" id="PS50043">
    <property type="entry name" value="HTH_LUXR_2"/>
    <property type="match status" value="1"/>
</dbReference>
<keyword evidence="4" id="KW-0804">Transcription</keyword>
<accession>A0ABV8DCY4</accession>
<organism evidence="9 10">
    <name type="scientific">Acidovorax facilis</name>
    <dbReference type="NCBI Taxonomy" id="12917"/>
    <lineage>
        <taxon>Bacteria</taxon>
        <taxon>Pseudomonadati</taxon>
        <taxon>Pseudomonadota</taxon>
        <taxon>Betaproteobacteria</taxon>
        <taxon>Burkholderiales</taxon>
        <taxon>Comamonadaceae</taxon>
        <taxon>Acidovorax</taxon>
    </lineage>
</organism>
<evidence type="ECO:0000259" key="8">
    <source>
        <dbReference type="PROSITE" id="PS50110"/>
    </source>
</evidence>
<keyword evidence="10" id="KW-1185">Reference proteome</keyword>
<evidence type="ECO:0000313" key="9">
    <source>
        <dbReference type="EMBL" id="MFC3936401.1"/>
    </source>
</evidence>
<dbReference type="SMART" id="SM00421">
    <property type="entry name" value="HTH_LUXR"/>
    <property type="match status" value="1"/>
</dbReference>
<dbReference type="CDD" id="cd06170">
    <property type="entry name" value="LuxR_C_like"/>
    <property type="match status" value="1"/>
</dbReference>
<evidence type="ECO:0000259" key="7">
    <source>
        <dbReference type="PROSITE" id="PS50043"/>
    </source>
</evidence>
<dbReference type="PROSITE" id="PS50110">
    <property type="entry name" value="RESPONSE_REGULATORY"/>
    <property type="match status" value="1"/>
</dbReference>
<dbReference type="CDD" id="cd17535">
    <property type="entry name" value="REC_NarL-like"/>
    <property type="match status" value="1"/>
</dbReference>
<evidence type="ECO:0000256" key="3">
    <source>
        <dbReference type="ARBA" id="ARBA00023125"/>
    </source>
</evidence>
<reference evidence="10" key="1">
    <citation type="journal article" date="2019" name="Int. J. Syst. Evol. Microbiol.">
        <title>The Global Catalogue of Microorganisms (GCM) 10K type strain sequencing project: providing services to taxonomists for standard genome sequencing and annotation.</title>
        <authorList>
            <consortium name="The Broad Institute Genomics Platform"/>
            <consortium name="The Broad Institute Genome Sequencing Center for Infectious Disease"/>
            <person name="Wu L."/>
            <person name="Ma J."/>
        </authorList>
    </citation>
    <scope>NUCLEOTIDE SEQUENCE [LARGE SCALE GENOMIC DNA]</scope>
    <source>
        <strain evidence="10">CCUG 2113</strain>
    </source>
</reference>
<dbReference type="SMART" id="SM00448">
    <property type="entry name" value="REC"/>
    <property type="match status" value="1"/>
</dbReference>
<dbReference type="Pfam" id="PF00196">
    <property type="entry name" value="GerE"/>
    <property type="match status" value="1"/>
</dbReference>
<name>A0ABV8DCY4_9BURK</name>
<comment type="caution">
    <text evidence="9">The sequence shown here is derived from an EMBL/GenBank/DDBJ whole genome shotgun (WGS) entry which is preliminary data.</text>
</comment>
<dbReference type="InterPro" id="IPR000792">
    <property type="entry name" value="Tscrpt_reg_LuxR_C"/>
</dbReference>
<gene>
    <name evidence="9" type="ORF">ACFOW3_17435</name>
</gene>
<feature type="region of interest" description="Disordered" evidence="6">
    <location>
        <begin position="176"/>
        <end position="199"/>
    </location>
</feature>
<evidence type="ECO:0000256" key="5">
    <source>
        <dbReference type="PROSITE-ProRule" id="PRU00169"/>
    </source>
</evidence>
<evidence type="ECO:0000256" key="1">
    <source>
        <dbReference type="ARBA" id="ARBA00022553"/>
    </source>
</evidence>
<dbReference type="EMBL" id="JBHSAJ010000052">
    <property type="protein sequence ID" value="MFC3936401.1"/>
    <property type="molecule type" value="Genomic_DNA"/>
</dbReference>
<dbReference type="Gene3D" id="3.40.50.2300">
    <property type="match status" value="1"/>
</dbReference>